<name>A0A8S4Q7V5_OWEFU</name>
<proteinExistence type="inferred from homology"/>
<comment type="similarity">
    <text evidence="1">Belongs to the sulfotransferase 1 family.</text>
</comment>
<feature type="domain" description="Sulfotransferase" evidence="3">
    <location>
        <begin position="43"/>
        <end position="231"/>
    </location>
</feature>
<dbReference type="GO" id="GO:0008146">
    <property type="term" value="F:sulfotransferase activity"/>
    <property type="evidence" value="ECO:0007669"/>
    <property type="project" value="InterPro"/>
</dbReference>
<dbReference type="Gene3D" id="3.40.50.300">
    <property type="entry name" value="P-loop containing nucleotide triphosphate hydrolases"/>
    <property type="match status" value="1"/>
</dbReference>
<dbReference type="AlphaFoldDB" id="A0A8S4Q7V5"/>
<evidence type="ECO:0000313" key="5">
    <source>
        <dbReference type="Proteomes" id="UP000749559"/>
    </source>
</evidence>
<dbReference type="Proteomes" id="UP000749559">
    <property type="component" value="Unassembled WGS sequence"/>
</dbReference>
<evidence type="ECO:0000256" key="2">
    <source>
        <dbReference type="ARBA" id="ARBA00022679"/>
    </source>
</evidence>
<dbReference type="EMBL" id="CAIIXF020000012">
    <property type="protein sequence ID" value="CAH1801939.1"/>
    <property type="molecule type" value="Genomic_DNA"/>
</dbReference>
<dbReference type="InterPro" id="IPR000863">
    <property type="entry name" value="Sulfotransferase_dom"/>
</dbReference>
<dbReference type="OrthoDB" id="6341251at2759"/>
<organism evidence="4 5">
    <name type="scientific">Owenia fusiformis</name>
    <name type="common">Polychaete worm</name>
    <dbReference type="NCBI Taxonomy" id="6347"/>
    <lineage>
        <taxon>Eukaryota</taxon>
        <taxon>Metazoa</taxon>
        <taxon>Spiralia</taxon>
        <taxon>Lophotrochozoa</taxon>
        <taxon>Annelida</taxon>
        <taxon>Polychaeta</taxon>
        <taxon>Sedentaria</taxon>
        <taxon>Canalipalpata</taxon>
        <taxon>Sabellida</taxon>
        <taxon>Oweniida</taxon>
        <taxon>Oweniidae</taxon>
        <taxon>Owenia</taxon>
    </lineage>
</organism>
<accession>A0A8S4Q7V5</accession>
<keyword evidence="2" id="KW-0808">Transferase</keyword>
<dbReference type="SUPFAM" id="SSF52540">
    <property type="entry name" value="P-loop containing nucleoside triphosphate hydrolases"/>
    <property type="match status" value="1"/>
</dbReference>
<protein>
    <recommendedName>
        <fullName evidence="3">Sulfotransferase domain-containing protein</fullName>
    </recommendedName>
</protein>
<dbReference type="Pfam" id="PF00685">
    <property type="entry name" value="Sulfotransfer_1"/>
    <property type="match status" value="1"/>
</dbReference>
<comment type="caution">
    <text evidence="4">The sequence shown here is derived from an EMBL/GenBank/DDBJ whole genome shotgun (WGS) entry which is preliminary data.</text>
</comment>
<dbReference type="InterPro" id="IPR027417">
    <property type="entry name" value="P-loop_NTPase"/>
</dbReference>
<evidence type="ECO:0000259" key="3">
    <source>
        <dbReference type="Pfam" id="PF00685"/>
    </source>
</evidence>
<dbReference type="PANTHER" id="PTHR11783">
    <property type="entry name" value="SULFOTRANSFERASE SULT"/>
    <property type="match status" value="1"/>
</dbReference>
<gene>
    <name evidence="4" type="ORF">OFUS_LOCUS25668</name>
</gene>
<reference evidence="4" key="1">
    <citation type="submission" date="2022-03" db="EMBL/GenBank/DDBJ databases">
        <authorList>
            <person name="Martin C."/>
        </authorList>
    </citation>
    <scope>NUCLEOTIDE SEQUENCE</scope>
</reference>
<keyword evidence="5" id="KW-1185">Reference proteome</keyword>
<evidence type="ECO:0000256" key="1">
    <source>
        <dbReference type="ARBA" id="ARBA00005771"/>
    </source>
</evidence>
<evidence type="ECO:0000313" key="4">
    <source>
        <dbReference type="EMBL" id="CAH1801939.1"/>
    </source>
</evidence>
<sequence length="238" mass="27782">MNNGAPLEGDILDHIPYVDTSREVLNGADPFEEHGTNPLTEIDKKDKSKPRMVCSHLPYRLMPNDVKQGKIKVILQLRNIKDATNSNYFLWKDSDMLIDSSYTLDEWIHEQLKGEVPFGSWIEHTKEWWSHRDEIPLLIMQYEDMLEDLEGAVRKIAKFVDVTLTPDIVSDIAKRVTFSAMKKKPDMFDQMKQLFTTPYLRKGVIGDWKNNFTVAQSEKIDKALQERMKDVDIKFKYE</sequence>